<organism evidence="1 2">
    <name type="scientific">Prunus persica</name>
    <name type="common">Peach</name>
    <name type="synonym">Amygdalus persica</name>
    <dbReference type="NCBI Taxonomy" id="3760"/>
    <lineage>
        <taxon>Eukaryota</taxon>
        <taxon>Viridiplantae</taxon>
        <taxon>Streptophyta</taxon>
        <taxon>Embryophyta</taxon>
        <taxon>Tracheophyta</taxon>
        <taxon>Spermatophyta</taxon>
        <taxon>Magnoliopsida</taxon>
        <taxon>eudicotyledons</taxon>
        <taxon>Gunneridae</taxon>
        <taxon>Pentapetalae</taxon>
        <taxon>rosids</taxon>
        <taxon>fabids</taxon>
        <taxon>Rosales</taxon>
        <taxon>Rosaceae</taxon>
        <taxon>Amygdaloideae</taxon>
        <taxon>Amygdaleae</taxon>
        <taxon>Prunus</taxon>
    </lineage>
</organism>
<dbReference type="Proteomes" id="UP000006882">
    <property type="component" value="Chromosome G7"/>
</dbReference>
<name>A0A251N9Q2_PRUPE</name>
<dbReference type="EMBL" id="CM007657">
    <property type="protein sequence ID" value="ONH96055.1"/>
    <property type="molecule type" value="Genomic_DNA"/>
</dbReference>
<dbReference type="AlphaFoldDB" id="A0A251N9Q2"/>
<evidence type="ECO:0000313" key="1">
    <source>
        <dbReference type="EMBL" id="ONH96055.1"/>
    </source>
</evidence>
<sequence length="153" mass="17295">MALLNGVFVPGLLKNVCYLSVHIGSFLDILVPEMVSMFGGTCNLRTLEIKSDPQFLDLKTDCSGYNMGYWRLQNLAFIPHLKEVTIELSNGSNGIELAAYMLEYAQNLKKMVIVHSPQQCSVIRKLNKSKRISSATVVFQEDQQRGNKKQRLR</sequence>
<evidence type="ECO:0008006" key="3">
    <source>
        <dbReference type="Google" id="ProtNLM"/>
    </source>
</evidence>
<gene>
    <name evidence="1" type="ORF">PRUPE_7G105000</name>
</gene>
<accession>A0A251N9Q2</accession>
<protein>
    <recommendedName>
        <fullName evidence="3">FBD domain-containing protein</fullName>
    </recommendedName>
</protein>
<dbReference type="Gramene" id="ONH96055">
    <property type="protein sequence ID" value="ONH96055"/>
    <property type="gene ID" value="PRUPE_7G105000"/>
</dbReference>
<proteinExistence type="predicted"/>
<evidence type="ECO:0000313" key="2">
    <source>
        <dbReference type="Proteomes" id="UP000006882"/>
    </source>
</evidence>
<keyword evidence="2" id="KW-1185">Reference proteome</keyword>
<reference evidence="1 2" key="1">
    <citation type="journal article" date="2013" name="Nat. Genet.">
        <title>The high-quality draft genome of peach (Prunus persica) identifies unique patterns of genetic diversity, domestication and genome evolution.</title>
        <authorList>
            <consortium name="International Peach Genome Initiative"/>
            <person name="Verde I."/>
            <person name="Abbott A.G."/>
            <person name="Scalabrin S."/>
            <person name="Jung S."/>
            <person name="Shu S."/>
            <person name="Marroni F."/>
            <person name="Zhebentyayeva T."/>
            <person name="Dettori M.T."/>
            <person name="Grimwood J."/>
            <person name="Cattonaro F."/>
            <person name="Zuccolo A."/>
            <person name="Rossini L."/>
            <person name="Jenkins J."/>
            <person name="Vendramin E."/>
            <person name="Meisel L.A."/>
            <person name="Decroocq V."/>
            <person name="Sosinski B."/>
            <person name="Prochnik S."/>
            <person name="Mitros T."/>
            <person name="Policriti A."/>
            <person name="Cipriani G."/>
            <person name="Dondini L."/>
            <person name="Ficklin S."/>
            <person name="Goodstein D.M."/>
            <person name="Xuan P."/>
            <person name="Del Fabbro C."/>
            <person name="Aramini V."/>
            <person name="Copetti D."/>
            <person name="Gonzalez S."/>
            <person name="Horner D.S."/>
            <person name="Falchi R."/>
            <person name="Lucas S."/>
            <person name="Mica E."/>
            <person name="Maldonado J."/>
            <person name="Lazzari B."/>
            <person name="Bielenberg D."/>
            <person name="Pirona R."/>
            <person name="Miculan M."/>
            <person name="Barakat A."/>
            <person name="Testolin R."/>
            <person name="Stella A."/>
            <person name="Tartarini S."/>
            <person name="Tonutti P."/>
            <person name="Arus P."/>
            <person name="Orellana A."/>
            <person name="Wells C."/>
            <person name="Main D."/>
            <person name="Vizzotto G."/>
            <person name="Silva H."/>
            <person name="Salamini F."/>
            <person name="Schmutz J."/>
            <person name="Morgante M."/>
            <person name="Rokhsar D.S."/>
        </authorList>
    </citation>
    <scope>NUCLEOTIDE SEQUENCE [LARGE SCALE GENOMIC DNA]</scope>
    <source>
        <strain evidence="2">cv. Nemared</strain>
    </source>
</reference>